<reference evidence="2 3" key="1">
    <citation type="submission" date="2020-04" db="EMBL/GenBank/DDBJ databases">
        <title>Molecular characterization of pseudomonads from Agaricus bisporus reveal novel blotch 2 pathogens in Western Europe.</title>
        <authorList>
            <person name="Taparia T."/>
            <person name="Krijger M."/>
            <person name="Haynes E."/>
            <person name="Elpinstone J.G."/>
            <person name="Noble R."/>
            <person name="Van Der Wolf J."/>
        </authorList>
    </citation>
    <scope>NUCLEOTIDE SEQUENCE [LARGE SCALE GENOMIC DNA]</scope>
    <source>
        <strain evidence="2 3">P7774</strain>
    </source>
</reference>
<evidence type="ECO:0000313" key="3">
    <source>
        <dbReference type="Proteomes" id="UP000572863"/>
    </source>
</evidence>
<organism evidence="2 3">
    <name type="scientific">Pseudomonas reactans</name>
    <dbReference type="NCBI Taxonomy" id="117680"/>
    <lineage>
        <taxon>Bacteria</taxon>
        <taxon>Pseudomonadati</taxon>
        <taxon>Pseudomonadota</taxon>
        <taxon>Gammaproteobacteria</taxon>
        <taxon>Pseudomonadales</taxon>
        <taxon>Pseudomonadaceae</taxon>
        <taxon>Pseudomonas</taxon>
    </lineage>
</organism>
<dbReference type="InterPro" id="IPR035897">
    <property type="entry name" value="Toll_tir_struct_dom_sf"/>
</dbReference>
<dbReference type="Gene3D" id="3.40.50.300">
    <property type="entry name" value="P-loop containing nucleotide triphosphate hydrolases"/>
    <property type="match status" value="1"/>
</dbReference>
<accession>A0ABX2QZG0</accession>
<evidence type="ECO:0000259" key="1">
    <source>
        <dbReference type="PROSITE" id="PS51534"/>
    </source>
</evidence>
<proteinExistence type="predicted"/>
<dbReference type="RefSeq" id="WP_177061150.1">
    <property type="nucleotide sequence ID" value="NZ_JACARY010000051.1"/>
</dbReference>
<dbReference type="SUPFAM" id="SSF52540">
    <property type="entry name" value="P-loop containing nucleoside triphosphate hydrolases"/>
    <property type="match status" value="1"/>
</dbReference>
<gene>
    <name evidence="2" type="ORF">HX871_22555</name>
</gene>
<name>A0ABX2QZG0_9PSED</name>
<dbReference type="InterPro" id="IPR027417">
    <property type="entry name" value="P-loop_NTPase"/>
</dbReference>
<dbReference type="Proteomes" id="UP000572863">
    <property type="component" value="Unassembled WGS sequence"/>
</dbReference>
<feature type="domain" description="SEFIR" evidence="1">
    <location>
        <begin position="3"/>
        <end position="136"/>
    </location>
</feature>
<dbReference type="SUPFAM" id="SSF52200">
    <property type="entry name" value="Toll/Interleukin receptor TIR domain"/>
    <property type="match status" value="1"/>
</dbReference>
<sequence>MEKVKVFISYSWDNEDHQKWVQGLATDLEEFEELHVVTDFFDLDNFSDKNYFMEKSVREADVIVVVCTENYKKKADSRQGGVGIETYLAAIRHWEESEGGGASRMLVVARERSSIPYYLKAKIRVDFYNDDLYYKSLDYLVKALSNKSKIQRPEKRRSLDRLISYDFNRAEDILRLKYSKRKVLISVEDGTDYSSGNRIKFELWEVSSPFKSHYLVLYPNITIGQTVNRFCDLILSRDIKVQKLTVLRPVKGDEFLVQRLISKRGLSIEIADLPYDEYIWEYCIDESLRNSSDIRANKFYTDQALRHLDLDEGLDGDGKSDSAIGFLISSLSDGVSSGHLVTATGGMGKSTLCHELAISLNKKYEGERSVVLIKAESLRNNFSSEFVSNIEVRSLYDLYDLHAQINNLDAVYDRNQFELCVLCGRVIVIIDGLDEFASILQERFSVNDFLASIHDSHQQMGKGQVILTSRNMAFMDNLALGDVGVKCHELLGFDEVSRAKYIRKRFSKYSKSSDIISLFDKYINQLQHFGDQHDRIVPFFVDIVSTIFEEQLDEHDKISFEISSEDRDYACNNGLIDLIVFSVLRREKTRHDIDLETKDFIDLFSELAIECGELMPCEKLREKLGIYYDDVADTLYSKVVINPLLVNEGNVLRFRYQFLNEYFKSLFLIAGILRNSLSKDMVQCLANTKDANQQSISDVILYFSHQEDTLLHNSVKEIISKARVVMARDDTEPREKELIKRGSALCLLFILDAVAILVRSCLEKLEIFINYLPIWMLSKKLKAYICTVTTHRWIFPIFKFGTVVSIIMKIS</sequence>
<evidence type="ECO:0000313" key="2">
    <source>
        <dbReference type="EMBL" id="NWD97214.1"/>
    </source>
</evidence>
<comment type="caution">
    <text evidence="2">The sequence shown here is derived from an EMBL/GenBank/DDBJ whole genome shotgun (WGS) entry which is preliminary data.</text>
</comment>
<dbReference type="InterPro" id="IPR007111">
    <property type="entry name" value="NACHT_NTPase"/>
</dbReference>
<protein>
    <submittedName>
        <fullName evidence="2">TIR domain-containing protein</fullName>
    </submittedName>
</protein>
<dbReference type="Pfam" id="PF08357">
    <property type="entry name" value="SEFIR"/>
    <property type="match status" value="1"/>
</dbReference>
<dbReference type="Gene3D" id="3.40.50.10140">
    <property type="entry name" value="Toll/interleukin-1 receptor homology (TIR) domain"/>
    <property type="match status" value="1"/>
</dbReference>
<dbReference type="InterPro" id="IPR013568">
    <property type="entry name" value="SEFIR_dom"/>
</dbReference>
<dbReference type="PROSITE" id="PS51534">
    <property type="entry name" value="SEFIR"/>
    <property type="match status" value="1"/>
</dbReference>
<dbReference type="Pfam" id="PF05729">
    <property type="entry name" value="NACHT"/>
    <property type="match status" value="1"/>
</dbReference>
<keyword evidence="3" id="KW-1185">Reference proteome</keyword>
<dbReference type="EMBL" id="JACARY010000051">
    <property type="protein sequence ID" value="NWD97214.1"/>
    <property type="molecule type" value="Genomic_DNA"/>
</dbReference>